<evidence type="ECO:0000256" key="1">
    <source>
        <dbReference type="SAM" id="MobiDB-lite"/>
    </source>
</evidence>
<feature type="compositionally biased region" description="Basic and acidic residues" evidence="1">
    <location>
        <begin position="149"/>
        <end position="165"/>
    </location>
</feature>
<accession>A0A1U7Y7Z0</accession>
<evidence type="ECO:0000313" key="3">
    <source>
        <dbReference type="Proteomes" id="UP000189701"/>
    </source>
</evidence>
<reference evidence="3" key="1">
    <citation type="journal article" date="2013" name="Genome Biol.">
        <title>Reference genomes and transcriptomes of Nicotiana sylvestris and Nicotiana tomentosiformis.</title>
        <authorList>
            <person name="Sierro N."/>
            <person name="Battey J.N."/>
            <person name="Ouadi S."/>
            <person name="Bovet L."/>
            <person name="Goepfert S."/>
            <person name="Bakaher N."/>
            <person name="Peitsch M.C."/>
            <person name="Ivanov N.V."/>
        </authorList>
    </citation>
    <scope>NUCLEOTIDE SEQUENCE [LARGE SCALE GENOMIC DNA]</scope>
</reference>
<dbReference type="Proteomes" id="UP000189701">
    <property type="component" value="Unplaced"/>
</dbReference>
<reference evidence="4" key="2">
    <citation type="submission" date="2025-08" db="UniProtKB">
        <authorList>
            <consortium name="RefSeq"/>
        </authorList>
    </citation>
    <scope>IDENTIFICATION</scope>
    <source>
        <tissue evidence="4">Leaf</tissue>
    </source>
</reference>
<keyword evidence="3" id="KW-1185">Reference proteome</keyword>
<name>A0A1U7Y7Z0_NICSY</name>
<feature type="region of interest" description="Disordered" evidence="1">
    <location>
        <begin position="149"/>
        <end position="170"/>
    </location>
</feature>
<dbReference type="AlphaFoldDB" id="A0A1U7Y7Z0"/>
<dbReference type="CDD" id="cd01647">
    <property type="entry name" value="RT_LTR"/>
    <property type="match status" value="1"/>
</dbReference>
<protein>
    <submittedName>
        <fullName evidence="4">Uncharacterized protein LOC104245336</fullName>
    </submittedName>
</protein>
<dbReference type="RefSeq" id="XP_009799233.1">
    <property type="nucleotide sequence ID" value="XM_009800931.1"/>
</dbReference>
<gene>
    <name evidence="4" type="primary">LOC104245336</name>
</gene>
<dbReference type="InterPro" id="IPR053134">
    <property type="entry name" value="RNA-dir_DNA_polymerase"/>
</dbReference>
<dbReference type="SUPFAM" id="SSF56672">
    <property type="entry name" value="DNA/RNA polymerases"/>
    <property type="match status" value="1"/>
</dbReference>
<dbReference type="InterPro" id="IPR043502">
    <property type="entry name" value="DNA/RNA_pol_sf"/>
</dbReference>
<feature type="domain" description="Reverse transcriptase" evidence="2">
    <location>
        <begin position="29"/>
        <end position="98"/>
    </location>
</feature>
<sequence length="229" mass="26369">MQKRQCSSRHGERIATGNAICFEKYWATYMWVMNTVFGDKINKEIEVYVDDVIIKLKQQSDHVGDLRKFFQRLCRYNLKLNPAKCAFGVPFGKLLGFIVKFDIIYVTRTAIKAQALANHLAKNLVDEEYEPLRTYFPNKEEMHIDKVEKDEKLGASSQKRPEGHRSGLGHGTLELQKRLGERTCDSAGAGVLSQMRNLEFLSENRRCGSLDTDEVPQMWCMDRRCEKPG</sequence>
<dbReference type="STRING" id="4096.A0A1U7Y7Z0"/>
<dbReference type="PANTHER" id="PTHR24559:SF457">
    <property type="entry name" value="RNA-DIRECTED DNA POLYMERASE HOMOLOG"/>
    <property type="match status" value="1"/>
</dbReference>
<dbReference type="Gene3D" id="3.30.70.270">
    <property type="match status" value="1"/>
</dbReference>
<organism evidence="3 4">
    <name type="scientific">Nicotiana sylvestris</name>
    <name type="common">Wood tobacco</name>
    <name type="synonym">South American tobacco</name>
    <dbReference type="NCBI Taxonomy" id="4096"/>
    <lineage>
        <taxon>Eukaryota</taxon>
        <taxon>Viridiplantae</taxon>
        <taxon>Streptophyta</taxon>
        <taxon>Embryophyta</taxon>
        <taxon>Tracheophyta</taxon>
        <taxon>Spermatophyta</taxon>
        <taxon>Magnoliopsida</taxon>
        <taxon>eudicotyledons</taxon>
        <taxon>Gunneridae</taxon>
        <taxon>Pentapetalae</taxon>
        <taxon>asterids</taxon>
        <taxon>lamiids</taxon>
        <taxon>Solanales</taxon>
        <taxon>Solanaceae</taxon>
        <taxon>Nicotianoideae</taxon>
        <taxon>Nicotianeae</taxon>
        <taxon>Nicotiana</taxon>
    </lineage>
</organism>
<evidence type="ECO:0000259" key="2">
    <source>
        <dbReference type="Pfam" id="PF00078"/>
    </source>
</evidence>
<dbReference type="PANTHER" id="PTHR24559">
    <property type="entry name" value="TRANSPOSON TY3-I GAG-POL POLYPROTEIN"/>
    <property type="match status" value="1"/>
</dbReference>
<dbReference type="Pfam" id="PF00078">
    <property type="entry name" value="RVT_1"/>
    <property type="match status" value="1"/>
</dbReference>
<dbReference type="InterPro" id="IPR043128">
    <property type="entry name" value="Rev_trsase/Diguanyl_cyclase"/>
</dbReference>
<dbReference type="InterPro" id="IPR000477">
    <property type="entry name" value="RT_dom"/>
</dbReference>
<dbReference type="eggNOG" id="KOG0017">
    <property type="taxonomic scope" value="Eukaryota"/>
</dbReference>
<evidence type="ECO:0000313" key="4">
    <source>
        <dbReference type="RefSeq" id="XP_009799233.1"/>
    </source>
</evidence>
<proteinExistence type="predicted"/>